<dbReference type="SUPFAM" id="SSF54593">
    <property type="entry name" value="Glyoxalase/Bleomycin resistance protein/Dihydroxybiphenyl dioxygenase"/>
    <property type="match status" value="1"/>
</dbReference>
<dbReference type="InterPro" id="IPR037523">
    <property type="entry name" value="VOC_core"/>
</dbReference>
<dbReference type="AlphaFoldDB" id="A0A381QMP3"/>
<gene>
    <name evidence="2" type="ORF">METZ01_LOCUS33164</name>
</gene>
<dbReference type="PROSITE" id="PS51819">
    <property type="entry name" value="VOC"/>
    <property type="match status" value="1"/>
</dbReference>
<accession>A0A381QMP3</accession>
<dbReference type="PANTHER" id="PTHR21366:SF31">
    <property type="entry name" value="METALLOTHIOL TRANSFERASE FOSB"/>
    <property type="match status" value="1"/>
</dbReference>
<organism evidence="2">
    <name type="scientific">marine metagenome</name>
    <dbReference type="NCBI Taxonomy" id="408172"/>
    <lineage>
        <taxon>unclassified sequences</taxon>
        <taxon>metagenomes</taxon>
        <taxon>ecological metagenomes</taxon>
    </lineage>
</organism>
<proteinExistence type="predicted"/>
<dbReference type="EMBL" id="UINC01001422">
    <property type="protein sequence ID" value="SUZ80310.1"/>
    <property type="molecule type" value="Genomic_DNA"/>
</dbReference>
<sequence length="186" mass="20063">MVDDRGQKGHGFEVRGINHLALVCRDMAATVAFYEGILGMPLTKTIELGGGAGQHFFFDCGNGNSVAFFWFPDAPPAAPGVSMPADRPDRGAIHSAHGSMNHVAFHVPAADIDGYVDRLRAAGVECSEVMNHDDSEWGVARDVHDGVFVRSVYFRDPDGILLEFAAWTRELDLGDVSHKPAQATGI</sequence>
<protein>
    <recommendedName>
        <fullName evidence="1">VOC domain-containing protein</fullName>
    </recommendedName>
</protein>
<evidence type="ECO:0000313" key="2">
    <source>
        <dbReference type="EMBL" id="SUZ80310.1"/>
    </source>
</evidence>
<dbReference type="InterPro" id="IPR004360">
    <property type="entry name" value="Glyas_Fos-R_dOase_dom"/>
</dbReference>
<dbReference type="PANTHER" id="PTHR21366">
    <property type="entry name" value="GLYOXALASE FAMILY PROTEIN"/>
    <property type="match status" value="1"/>
</dbReference>
<dbReference type="InterPro" id="IPR050383">
    <property type="entry name" value="GlyoxalaseI/FosfomycinResist"/>
</dbReference>
<dbReference type="Gene3D" id="3.10.180.10">
    <property type="entry name" value="2,3-Dihydroxybiphenyl 1,2-Dioxygenase, domain 1"/>
    <property type="match status" value="1"/>
</dbReference>
<dbReference type="InterPro" id="IPR029068">
    <property type="entry name" value="Glyas_Bleomycin-R_OHBP_Dase"/>
</dbReference>
<dbReference type="CDD" id="cd06587">
    <property type="entry name" value="VOC"/>
    <property type="match status" value="1"/>
</dbReference>
<dbReference type="Pfam" id="PF00903">
    <property type="entry name" value="Glyoxalase"/>
    <property type="match status" value="1"/>
</dbReference>
<evidence type="ECO:0000259" key="1">
    <source>
        <dbReference type="PROSITE" id="PS51819"/>
    </source>
</evidence>
<feature type="domain" description="VOC" evidence="1">
    <location>
        <begin position="16"/>
        <end position="167"/>
    </location>
</feature>
<name>A0A381QMP3_9ZZZZ</name>
<reference evidence="2" key="1">
    <citation type="submission" date="2018-05" db="EMBL/GenBank/DDBJ databases">
        <authorList>
            <person name="Lanie J.A."/>
            <person name="Ng W.-L."/>
            <person name="Kazmierczak K.M."/>
            <person name="Andrzejewski T.M."/>
            <person name="Davidsen T.M."/>
            <person name="Wayne K.J."/>
            <person name="Tettelin H."/>
            <person name="Glass J.I."/>
            <person name="Rusch D."/>
            <person name="Podicherti R."/>
            <person name="Tsui H.-C.T."/>
            <person name="Winkler M.E."/>
        </authorList>
    </citation>
    <scope>NUCLEOTIDE SEQUENCE</scope>
</reference>